<keyword evidence="2" id="KW-1185">Reference proteome</keyword>
<dbReference type="AlphaFoldDB" id="A0A225V6F1"/>
<protein>
    <submittedName>
        <fullName evidence="1">Uncharacterized protein</fullName>
    </submittedName>
</protein>
<name>A0A225V6F1_9STRA</name>
<dbReference type="Proteomes" id="UP000198211">
    <property type="component" value="Unassembled WGS sequence"/>
</dbReference>
<evidence type="ECO:0000313" key="1">
    <source>
        <dbReference type="EMBL" id="OWZ00923.1"/>
    </source>
</evidence>
<dbReference type="EMBL" id="NBNE01007229">
    <property type="protein sequence ID" value="OWZ00923.1"/>
    <property type="molecule type" value="Genomic_DNA"/>
</dbReference>
<comment type="caution">
    <text evidence="1">The sequence shown here is derived from an EMBL/GenBank/DDBJ whole genome shotgun (WGS) entry which is preliminary data.</text>
</comment>
<reference evidence="2" key="1">
    <citation type="submission" date="2017-03" db="EMBL/GenBank/DDBJ databases">
        <title>Phytopthora megakarya and P. palmivora, two closely related causual agents of cacao black pod achieved similar genome size and gene model numbers by different mechanisms.</title>
        <authorList>
            <person name="Ali S."/>
            <person name="Shao J."/>
            <person name="Larry D.J."/>
            <person name="Kronmiller B."/>
            <person name="Shen D."/>
            <person name="Strem M.D."/>
            <person name="Melnick R.L."/>
            <person name="Guiltinan M.J."/>
            <person name="Tyler B.M."/>
            <person name="Meinhardt L.W."/>
            <person name="Bailey B.A."/>
        </authorList>
    </citation>
    <scope>NUCLEOTIDE SEQUENCE [LARGE SCALE GENOMIC DNA]</scope>
    <source>
        <strain evidence="2">zdho120</strain>
    </source>
</reference>
<gene>
    <name evidence="1" type="ORF">PHMEG_00027786</name>
</gene>
<dbReference type="OrthoDB" id="119265at2759"/>
<accession>A0A225V6F1</accession>
<evidence type="ECO:0000313" key="2">
    <source>
        <dbReference type="Proteomes" id="UP000198211"/>
    </source>
</evidence>
<organism evidence="1 2">
    <name type="scientific">Phytophthora megakarya</name>
    <dbReference type="NCBI Taxonomy" id="4795"/>
    <lineage>
        <taxon>Eukaryota</taxon>
        <taxon>Sar</taxon>
        <taxon>Stramenopiles</taxon>
        <taxon>Oomycota</taxon>
        <taxon>Peronosporomycetes</taxon>
        <taxon>Peronosporales</taxon>
        <taxon>Peronosporaceae</taxon>
        <taxon>Phytophthora</taxon>
    </lineage>
</organism>
<dbReference type="STRING" id="4795.A0A225V6F1"/>
<proteinExistence type="predicted"/>
<sequence>MLEVEAASLQVAVMPTDAAPATGTRALVSVANSKHSGRTSDVKRGEDGVQVYVNRILKHVAEPAGATTDLTLHSFRRGGDSKPAWMFDLGAWDMTKTNKALAYITNTAREGRKVARVLSGWGADEMPSSMSRHSTTAAKGRLCQMQALLFSSCMGLKQQNRNVSTKVLNVLLAYPIRHYPPMEGLAPASPIITPVEDCLEVVEIPFSDVVAWFVALNNIAAPPVEKKSKQEIEATTTLAARLTIVEAAQMKSNKRQAYAEAKEADRKKQARNLSVTWSEWYTSVPRVWIATDRQKKSESRHIVAFMNLFLTEGFVLDDKAADYKDQVLHADRRAEDAVLAFLKTHNSRTKGTGSGLRVLRPLHKSRALEPHIVAYRHLLAIRRIQDPAPVETQDILAIVGHV</sequence>